<dbReference type="EnsemblPlants" id="EMT27555">
    <property type="protein sequence ID" value="EMT27555"/>
    <property type="gene ID" value="F775_24314"/>
</dbReference>
<dbReference type="AlphaFoldDB" id="M8BRC1"/>
<accession>M8BRC1</accession>
<evidence type="ECO:0000313" key="1">
    <source>
        <dbReference type="EnsemblPlants" id="EMT27555"/>
    </source>
</evidence>
<organism evidence="1">
    <name type="scientific">Aegilops tauschii</name>
    <name type="common">Tausch's goatgrass</name>
    <name type="synonym">Aegilops squarrosa</name>
    <dbReference type="NCBI Taxonomy" id="37682"/>
    <lineage>
        <taxon>Eukaryota</taxon>
        <taxon>Viridiplantae</taxon>
        <taxon>Streptophyta</taxon>
        <taxon>Embryophyta</taxon>
        <taxon>Tracheophyta</taxon>
        <taxon>Spermatophyta</taxon>
        <taxon>Magnoliopsida</taxon>
        <taxon>Liliopsida</taxon>
        <taxon>Poales</taxon>
        <taxon>Poaceae</taxon>
        <taxon>BOP clade</taxon>
        <taxon>Pooideae</taxon>
        <taxon>Triticodae</taxon>
        <taxon>Triticeae</taxon>
        <taxon>Triticinae</taxon>
        <taxon>Aegilops</taxon>
    </lineage>
</organism>
<reference evidence="1" key="1">
    <citation type="submission" date="2015-06" db="UniProtKB">
        <authorList>
            <consortium name="EnsemblPlants"/>
        </authorList>
    </citation>
    <scope>IDENTIFICATION</scope>
</reference>
<name>M8BRC1_AEGTA</name>
<protein>
    <submittedName>
        <fullName evidence="1">Uncharacterized protein</fullName>
    </submittedName>
</protein>
<proteinExistence type="predicted"/>
<sequence length="260" mass="28852">MAPVHCCRYVAWSSTFNFSSDLTLLFDCMKVPKVGDGSQKKIVGCAERIADSVMVCCGARTLGQHCMYKWPPYHVWLGYSHKYFKGNQVDKHKLKFNQKLYGRSEIAIAALCSQAADFVPRTLKLHILSPSVPAGRRASGVVVASTFVASLDVDGSMISRVLFLLCGYTASSSQVLSHDEISHTFIVNYKKRNDVRGQQIQLFGFLTCIVEKKEIGELFGSSSRLKFPTAPWLYTVDFAGNPSTHTLLSAKTLSDLRGHE</sequence>